<dbReference type="Proteomes" id="UP000186108">
    <property type="component" value="Chromosome"/>
</dbReference>
<accession>A0A1B1K1Q2</accession>
<gene>
    <name evidence="1" type="ORF">R1CP_08890</name>
</gene>
<protein>
    <submittedName>
        <fullName evidence="1">Uncharacterized protein</fullName>
    </submittedName>
</protein>
<evidence type="ECO:0000313" key="1">
    <source>
        <dbReference type="EMBL" id="ANS26498.1"/>
    </source>
</evidence>
<dbReference type="RefSeq" id="WP_065489900.1">
    <property type="nucleotide sequence ID" value="NZ_CP009111.1"/>
</dbReference>
<proteinExistence type="predicted"/>
<evidence type="ECO:0000313" key="2">
    <source>
        <dbReference type="Proteomes" id="UP000186108"/>
    </source>
</evidence>
<dbReference type="AlphaFoldDB" id="A0A1B1K1Q2"/>
<dbReference type="Pfam" id="PF14325">
    <property type="entry name" value="DUF4383"/>
    <property type="match status" value="1"/>
</dbReference>
<organism evidence="1 2">
    <name type="scientific">Rhodococcus opacus</name>
    <name type="common">Nocardia opaca</name>
    <dbReference type="NCBI Taxonomy" id="37919"/>
    <lineage>
        <taxon>Bacteria</taxon>
        <taxon>Bacillati</taxon>
        <taxon>Actinomycetota</taxon>
        <taxon>Actinomycetes</taxon>
        <taxon>Mycobacteriales</taxon>
        <taxon>Nocardiaceae</taxon>
        <taxon>Rhodococcus</taxon>
    </lineage>
</organism>
<sequence>MGTRESSRTKSPVQIAALVVGVVFLLVGILGFVPGITTDYDLLGGAGHHSGAKLLGIFQVSVLHNLVHLIFGVAGIAFARTVQTARLYLIVGGVVYLVLWIYGLVIDQASAANFVPVNTADNWLHFALGAGMVALGFFTARVGSTPATDPTRPHSPMD</sequence>
<dbReference type="EMBL" id="CP009111">
    <property type="protein sequence ID" value="ANS26498.1"/>
    <property type="molecule type" value="Genomic_DNA"/>
</dbReference>
<dbReference type="PATRIC" id="fig|37919.13.peg.1834"/>
<name>A0A1B1K1Q2_RHOOP</name>
<reference evidence="1 2" key="1">
    <citation type="submission" date="2014-07" db="EMBL/GenBank/DDBJ databases">
        <authorList>
            <person name="Zhang J.E."/>
            <person name="Yang H."/>
            <person name="Guo J."/>
            <person name="Deng Z."/>
            <person name="Luo H."/>
            <person name="Luo M."/>
            <person name="Zhao B."/>
        </authorList>
    </citation>
    <scope>NUCLEOTIDE SEQUENCE [LARGE SCALE GENOMIC DNA]</scope>
    <source>
        <strain evidence="1 2">1CP</strain>
    </source>
</reference>